<evidence type="ECO:0000256" key="3">
    <source>
        <dbReference type="ARBA" id="ARBA00012929"/>
    </source>
</evidence>
<dbReference type="InterPro" id="IPR029903">
    <property type="entry name" value="RmlD-like-bd"/>
</dbReference>
<dbReference type="Gene3D" id="3.90.25.10">
    <property type="entry name" value="UDP-galactose 4-epimerase, domain 1"/>
    <property type="match status" value="1"/>
</dbReference>
<proteinExistence type="inferred from homology"/>
<dbReference type="RefSeq" id="WP_116683459.1">
    <property type="nucleotide sequence ID" value="NZ_QURL01000004.1"/>
</dbReference>
<dbReference type="Proteomes" id="UP000264310">
    <property type="component" value="Unassembled WGS sequence"/>
</dbReference>
<keyword evidence="10" id="KW-1185">Reference proteome</keyword>
<dbReference type="GO" id="GO:0008831">
    <property type="term" value="F:dTDP-4-dehydrorhamnose reductase activity"/>
    <property type="evidence" value="ECO:0007669"/>
    <property type="project" value="UniProtKB-EC"/>
</dbReference>
<dbReference type="SUPFAM" id="SSF51735">
    <property type="entry name" value="NAD(P)-binding Rossmann-fold domains"/>
    <property type="match status" value="1"/>
</dbReference>
<keyword evidence="6 9" id="KW-0560">Oxidoreductase</keyword>
<evidence type="ECO:0000256" key="6">
    <source>
        <dbReference type="RuleBase" id="RU364082"/>
    </source>
</evidence>
<comment type="pathway">
    <text evidence="1 6">Carbohydrate biosynthesis; dTDP-L-rhamnose biosynthesis.</text>
</comment>
<sequence length="320" mass="33758">MRLLVTGREGQVATALKEKGAARGVSVTTLGRPDLDLSGPREAIVEAVLKAADGASAIVSAAAYTAVDRAESEPELARAVNAQGAGALAEAARRLAIPILHLSTDYVYDGSKAGPWMEEDATGPLGVYGRSKLEGEAVIRASGARHVILRTAWVYSPFGQNFVKTMLRLGAERDKLSVVDDQRGSPTSALDIADAVLAIAERLDGGADDASLHGTFHLAGSGETSWAGFARAIFEGAGRRGLTVPEVAPIPTSAYPTPAERPKNSVLSTDRLHARYGLRLPDWRTSLETVLDRLIEGPGPKTDTDTQTEPASRNEGRTTP</sequence>
<evidence type="ECO:0000256" key="5">
    <source>
        <dbReference type="ARBA" id="ARBA00048200"/>
    </source>
</evidence>
<keyword evidence="6" id="KW-0521">NADP</keyword>
<dbReference type="CDD" id="cd05254">
    <property type="entry name" value="dTDP_HR_like_SDR_e"/>
    <property type="match status" value="1"/>
</dbReference>
<comment type="similarity">
    <text evidence="2 6">Belongs to the dTDP-4-dehydrorhamnose reductase family.</text>
</comment>
<dbReference type="Gene3D" id="3.40.50.720">
    <property type="entry name" value="NAD(P)-binding Rossmann-like Domain"/>
    <property type="match status" value="1"/>
</dbReference>
<dbReference type="EC" id="1.1.1.133" evidence="3 6"/>
<feature type="region of interest" description="Disordered" evidence="7">
    <location>
        <begin position="294"/>
        <end position="320"/>
    </location>
</feature>
<evidence type="ECO:0000313" key="9">
    <source>
        <dbReference type="EMBL" id="RFC63730.1"/>
    </source>
</evidence>
<dbReference type="PANTHER" id="PTHR10491">
    <property type="entry name" value="DTDP-4-DEHYDRORHAMNOSE REDUCTASE"/>
    <property type="match status" value="1"/>
</dbReference>
<dbReference type="PANTHER" id="PTHR10491:SF4">
    <property type="entry name" value="METHIONINE ADENOSYLTRANSFERASE 2 SUBUNIT BETA"/>
    <property type="match status" value="1"/>
</dbReference>
<comment type="catalytic activity">
    <reaction evidence="5 6">
        <text>dTDP-beta-L-rhamnose + NADP(+) = dTDP-4-dehydro-beta-L-rhamnose + NADPH + H(+)</text>
        <dbReference type="Rhea" id="RHEA:21796"/>
        <dbReference type="ChEBI" id="CHEBI:15378"/>
        <dbReference type="ChEBI" id="CHEBI:57510"/>
        <dbReference type="ChEBI" id="CHEBI:57783"/>
        <dbReference type="ChEBI" id="CHEBI:58349"/>
        <dbReference type="ChEBI" id="CHEBI:62830"/>
        <dbReference type="EC" id="1.1.1.133"/>
    </reaction>
</comment>
<comment type="caution">
    <text evidence="9">The sequence shown here is derived from an EMBL/GenBank/DDBJ whole genome shotgun (WGS) entry which is preliminary data.</text>
</comment>
<comment type="function">
    <text evidence="6">Catalyzes the reduction of dTDP-6-deoxy-L-lyxo-4-hexulose to yield dTDP-L-rhamnose.</text>
</comment>
<evidence type="ECO:0000259" key="8">
    <source>
        <dbReference type="Pfam" id="PF04321"/>
    </source>
</evidence>
<gene>
    <name evidence="9" type="primary">rfbD</name>
    <name evidence="9" type="ORF">DYI37_12085</name>
</gene>
<dbReference type="InterPro" id="IPR005913">
    <property type="entry name" value="dTDP_dehydrorham_reduct"/>
</dbReference>
<evidence type="ECO:0000256" key="7">
    <source>
        <dbReference type="SAM" id="MobiDB-lite"/>
    </source>
</evidence>
<comment type="cofactor">
    <cofactor evidence="6">
        <name>Mg(2+)</name>
        <dbReference type="ChEBI" id="CHEBI:18420"/>
    </cofactor>
    <text evidence="6">Binds 1 Mg(2+) ion per monomer.</text>
</comment>
<dbReference type="EMBL" id="QURL01000004">
    <property type="protein sequence ID" value="RFC63730.1"/>
    <property type="molecule type" value="Genomic_DNA"/>
</dbReference>
<dbReference type="NCBIfam" id="TIGR01214">
    <property type="entry name" value="rmlD"/>
    <property type="match status" value="1"/>
</dbReference>
<dbReference type="Pfam" id="PF04321">
    <property type="entry name" value="RmlD_sub_bind"/>
    <property type="match status" value="1"/>
</dbReference>
<dbReference type="GO" id="GO:0019305">
    <property type="term" value="P:dTDP-rhamnose biosynthetic process"/>
    <property type="evidence" value="ECO:0007669"/>
    <property type="project" value="UniProtKB-UniPathway"/>
</dbReference>
<dbReference type="UniPathway" id="UPA00124"/>
<evidence type="ECO:0000313" key="10">
    <source>
        <dbReference type="Proteomes" id="UP000264310"/>
    </source>
</evidence>
<dbReference type="OrthoDB" id="9803892at2"/>
<evidence type="ECO:0000256" key="1">
    <source>
        <dbReference type="ARBA" id="ARBA00004781"/>
    </source>
</evidence>
<protein>
    <recommendedName>
        <fullName evidence="4 6">dTDP-4-dehydrorhamnose reductase</fullName>
        <ecNumber evidence="3 6">1.1.1.133</ecNumber>
    </recommendedName>
</protein>
<dbReference type="AlphaFoldDB" id="A0A371X3C3"/>
<evidence type="ECO:0000256" key="4">
    <source>
        <dbReference type="ARBA" id="ARBA00017099"/>
    </source>
</evidence>
<dbReference type="InterPro" id="IPR036291">
    <property type="entry name" value="NAD(P)-bd_dom_sf"/>
</dbReference>
<organism evidence="9 10">
    <name type="scientific">Fulvimarina endophytica</name>
    <dbReference type="NCBI Taxonomy" id="2293836"/>
    <lineage>
        <taxon>Bacteria</taxon>
        <taxon>Pseudomonadati</taxon>
        <taxon>Pseudomonadota</taxon>
        <taxon>Alphaproteobacteria</taxon>
        <taxon>Hyphomicrobiales</taxon>
        <taxon>Aurantimonadaceae</taxon>
        <taxon>Fulvimarina</taxon>
    </lineage>
</organism>
<name>A0A371X3C3_9HYPH</name>
<feature type="domain" description="RmlD-like substrate binding" evidence="8">
    <location>
        <begin position="1"/>
        <end position="294"/>
    </location>
</feature>
<evidence type="ECO:0000256" key="2">
    <source>
        <dbReference type="ARBA" id="ARBA00010944"/>
    </source>
</evidence>
<reference evidence="9 10" key="1">
    <citation type="submission" date="2018-08" db="EMBL/GenBank/DDBJ databases">
        <title>Fulvimarina sp. 85, whole genome shotgun sequence.</title>
        <authorList>
            <person name="Tuo L."/>
        </authorList>
    </citation>
    <scope>NUCLEOTIDE SEQUENCE [LARGE SCALE GENOMIC DNA]</scope>
    <source>
        <strain evidence="9 10">85</strain>
    </source>
</reference>
<accession>A0A371X3C3</accession>